<comment type="caution">
    <text evidence="1">The sequence shown here is derived from an EMBL/GenBank/DDBJ whole genome shotgun (WGS) entry which is preliminary data.</text>
</comment>
<dbReference type="STRING" id="1903181.BTN85_0262"/>
<sequence>MPAGKPHSFAVGSLHDRCFNSDIAKSFEIPKKQPKPKKIPKKKELKKVFNNLRTKEL</sequence>
<dbReference type="Proteomes" id="UP000185744">
    <property type="component" value="Unassembled WGS sequence"/>
</dbReference>
<evidence type="ECO:0000313" key="2">
    <source>
        <dbReference type="Proteomes" id="UP000185744"/>
    </source>
</evidence>
<accession>A0A1Q6DTV0</accession>
<name>A0A1Q6DTV0_METT1</name>
<evidence type="ECO:0000313" key="1">
    <source>
        <dbReference type="EMBL" id="OKY77791.1"/>
    </source>
</evidence>
<dbReference type="AlphaFoldDB" id="A0A1Q6DTV0"/>
<reference evidence="1" key="1">
    <citation type="submission" date="2016-12" db="EMBL/GenBank/DDBJ databases">
        <title>Discovery of methanogenic haloarchaea.</title>
        <authorList>
            <person name="Sorokin D.Y."/>
            <person name="Makarova K.S."/>
            <person name="Abbas B."/>
            <person name="Ferrer M."/>
            <person name="Golyshin P.N."/>
        </authorList>
    </citation>
    <scope>NUCLEOTIDE SEQUENCE [LARGE SCALE GENOMIC DNA]</scope>
    <source>
        <strain evidence="1">HMET1</strain>
    </source>
</reference>
<proteinExistence type="predicted"/>
<dbReference type="EMBL" id="MSDW01000001">
    <property type="protein sequence ID" value="OKY77791.1"/>
    <property type="molecule type" value="Genomic_DNA"/>
</dbReference>
<gene>
    <name evidence="1" type="ORF">BTN85_0262</name>
</gene>
<protein>
    <submittedName>
        <fullName evidence="1">Uncharacterized protein</fullName>
    </submittedName>
</protein>
<dbReference type="InParanoid" id="A0A1Q6DTV0"/>
<keyword evidence="2" id="KW-1185">Reference proteome</keyword>
<organism evidence="1 2">
    <name type="scientific">Methanohalarchaeum thermophilum</name>
    <dbReference type="NCBI Taxonomy" id="1903181"/>
    <lineage>
        <taxon>Archaea</taxon>
        <taxon>Methanobacteriati</taxon>
        <taxon>Methanobacteriota</taxon>
        <taxon>Methanonatronarchaeia</taxon>
        <taxon>Methanonatronarchaeales</taxon>
        <taxon>Methanonatronarchaeaceae</taxon>
        <taxon>Candidatus Methanohalarchaeum</taxon>
    </lineage>
</organism>